<sequence>MTQQICRELLCLEHTVTFQTADSDDTMRSAFVKHKPNLIICPMLLKPILKDIYTKVKCLIVHPGIKGDRGPSSLDWAIINKREEWGITIFEADEEIDAGAIWASENFLVPKVITKTHLYNSHVINIAFKLVLEYVKKFQIEDFKPEPLNYSNASVKGQLHKTIKKTHSIRQVNWKTDATKIILRKINMTDSQPGVKAEIDLNGHKITRLLYGAHNEKKLNKDLTFCPGRILAKRDDAICIVTKDSALWVSQLRSLKSKIKLYTFKLPAIIQLGEISKNIRNIPEINNKQILITPITDNFQKINIELFGSYGILHFDFYNGAMSTLQCERLLKAIKQCQKMPIKGLILAEGWKNIKAINEEVKEIIKLTNILTVSAVRANAGAVNMGLYGSELHTYTAPKRIDMCRLIQFKDSAKPILAIEAIEIGLFDNIEQQVRINFEQGFIDNVKEFMKAFISDNAKFMKFIKHKQDIYKQDESKKLLDEYEKDELEEMHKDLFDRNNFHEKRWAFVTKSSFTPLTLTKK</sequence>
<dbReference type="SUPFAM" id="SSF50486">
    <property type="entry name" value="FMT C-terminal domain-like"/>
    <property type="match status" value="1"/>
</dbReference>
<dbReference type="EMBL" id="CAJVQB010012065">
    <property type="protein sequence ID" value="CAG8752547.1"/>
    <property type="molecule type" value="Genomic_DNA"/>
</dbReference>
<feature type="domain" description="Formyl transferase N-terminal" evidence="1">
    <location>
        <begin position="21"/>
        <end position="121"/>
    </location>
</feature>
<reference evidence="3 4" key="1">
    <citation type="submission" date="2021-06" db="EMBL/GenBank/DDBJ databases">
        <authorList>
            <person name="Kallberg Y."/>
            <person name="Tangrot J."/>
            <person name="Rosling A."/>
        </authorList>
    </citation>
    <scope>NUCLEOTIDE SEQUENCE [LARGE SCALE GENOMIC DNA]</scope>
    <source>
        <strain evidence="3 4">120-4 pot B 10/14</strain>
    </source>
</reference>
<evidence type="ECO:0000259" key="1">
    <source>
        <dbReference type="Pfam" id="PF00551"/>
    </source>
</evidence>
<evidence type="ECO:0000313" key="4">
    <source>
        <dbReference type="Proteomes" id="UP000789901"/>
    </source>
</evidence>
<dbReference type="InterPro" id="IPR047180">
    <property type="entry name" value="HoxX-like"/>
</dbReference>
<gene>
    <name evidence="3" type="ORF">GMARGA_LOCUS16555</name>
</gene>
<dbReference type="Pfam" id="PF00551">
    <property type="entry name" value="Formyl_trans_N"/>
    <property type="match status" value="1"/>
</dbReference>
<organism evidence="3 4">
    <name type="scientific">Gigaspora margarita</name>
    <dbReference type="NCBI Taxonomy" id="4874"/>
    <lineage>
        <taxon>Eukaryota</taxon>
        <taxon>Fungi</taxon>
        <taxon>Fungi incertae sedis</taxon>
        <taxon>Mucoromycota</taxon>
        <taxon>Glomeromycotina</taxon>
        <taxon>Glomeromycetes</taxon>
        <taxon>Diversisporales</taxon>
        <taxon>Gigasporaceae</taxon>
        <taxon>Gigaspora</taxon>
    </lineage>
</organism>
<dbReference type="Proteomes" id="UP000789901">
    <property type="component" value="Unassembled WGS sequence"/>
</dbReference>
<proteinExistence type="predicted"/>
<dbReference type="InterPro" id="IPR005793">
    <property type="entry name" value="Formyl_trans_C"/>
</dbReference>
<dbReference type="SUPFAM" id="SSF53328">
    <property type="entry name" value="Formyltransferase"/>
    <property type="match status" value="1"/>
</dbReference>
<dbReference type="InterPro" id="IPR011034">
    <property type="entry name" value="Formyl_transferase-like_C_sf"/>
</dbReference>
<dbReference type="Gene3D" id="3.40.50.12230">
    <property type="match status" value="1"/>
</dbReference>
<accession>A0ABN7VBG3</accession>
<dbReference type="InterPro" id="IPR036477">
    <property type="entry name" value="Formyl_transf_N_sf"/>
</dbReference>
<dbReference type="InterPro" id="IPR002376">
    <property type="entry name" value="Formyl_transf_N"/>
</dbReference>
<evidence type="ECO:0000313" key="3">
    <source>
        <dbReference type="EMBL" id="CAG8752547.1"/>
    </source>
</evidence>
<protein>
    <submittedName>
        <fullName evidence="3">13796_t:CDS:1</fullName>
    </submittedName>
</protein>
<dbReference type="Pfam" id="PF02911">
    <property type="entry name" value="Formyl_trans_C"/>
    <property type="match status" value="1"/>
</dbReference>
<evidence type="ECO:0000259" key="2">
    <source>
        <dbReference type="Pfam" id="PF02911"/>
    </source>
</evidence>
<keyword evidence="4" id="KW-1185">Reference proteome</keyword>
<name>A0ABN7VBG3_GIGMA</name>
<feature type="domain" description="Formyl transferase C-terminal" evidence="2">
    <location>
        <begin position="170"/>
        <end position="258"/>
    </location>
</feature>
<dbReference type="PANTHER" id="PTHR43388">
    <property type="entry name" value="HYDROGENASE MATURATION FACTOR HOXX"/>
    <property type="match status" value="1"/>
</dbReference>
<dbReference type="PANTHER" id="PTHR43388:SF1">
    <property type="entry name" value="HYDROGENASE MATURATION FACTOR HOXX"/>
    <property type="match status" value="1"/>
</dbReference>
<comment type="caution">
    <text evidence="3">The sequence shown here is derived from an EMBL/GenBank/DDBJ whole genome shotgun (WGS) entry which is preliminary data.</text>
</comment>